<dbReference type="PANTHER" id="PTHR43394">
    <property type="entry name" value="ATP-DEPENDENT PERMEASE MDL1, MITOCHONDRIAL"/>
    <property type="match status" value="1"/>
</dbReference>
<dbReference type="GO" id="GO:0015421">
    <property type="term" value="F:ABC-type oligopeptide transporter activity"/>
    <property type="evidence" value="ECO:0007669"/>
    <property type="project" value="TreeGrafter"/>
</dbReference>
<dbReference type="PROSITE" id="PS00211">
    <property type="entry name" value="ABC_TRANSPORTER_1"/>
    <property type="match status" value="1"/>
</dbReference>
<feature type="transmembrane region" description="Helical" evidence="7">
    <location>
        <begin position="253"/>
        <end position="276"/>
    </location>
</feature>
<dbReference type="CDD" id="cd18585">
    <property type="entry name" value="ABC_6TM_CydC"/>
    <property type="match status" value="1"/>
</dbReference>
<dbReference type="AlphaFoldDB" id="A0A1G6AI66"/>
<keyword evidence="3" id="KW-0547">Nucleotide-binding</keyword>
<keyword evidence="4 10" id="KW-0067">ATP-binding</keyword>
<accession>A0A1G6AI66</accession>
<dbReference type="NCBIfam" id="TIGR02868">
    <property type="entry name" value="CydC"/>
    <property type="match status" value="1"/>
</dbReference>
<evidence type="ECO:0000256" key="7">
    <source>
        <dbReference type="SAM" id="Phobius"/>
    </source>
</evidence>
<feature type="domain" description="ABC transmembrane type-1" evidence="9">
    <location>
        <begin position="27"/>
        <end position="313"/>
    </location>
</feature>
<dbReference type="InterPro" id="IPR003593">
    <property type="entry name" value="AAA+_ATPase"/>
</dbReference>
<dbReference type="InterPro" id="IPR039421">
    <property type="entry name" value="Type_1_exporter"/>
</dbReference>
<dbReference type="GO" id="GO:0016887">
    <property type="term" value="F:ATP hydrolysis activity"/>
    <property type="evidence" value="ECO:0007669"/>
    <property type="project" value="InterPro"/>
</dbReference>
<comment type="subcellular location">
    <subcellularLocation>
        <location evidence="1">Cell membrane</location>
        <topology evidence="1">Multi-pass membrane protein</topology>
    </subcellularLocation>
</comment>
<gene>
    <name evidence="10" type="ORF">SAMN05660653_00365</name>
</gene>
<dbReference type="SMART" id="SM00382">
    <property type="entry name" value="AAA"/>
    <property type="match status" value="1"/>
</dbReference>
<dbReference type="STRING" id="617002.SAMN05660653_00365"/>
<dbReference type="GO" id="GO:0005524">
    <property type="term" value="F:ATP binding"/>
    <property type="evidence" value="ECO:0007669"/>
    <property type="project" value="UniProtKB-KW"/>
</dbReference>
<feature type="transmembrane region" description="Helical" evidence="7">
    <location>
        <begin position="49"/>
        <end position="68"/>
    </location>
</feature>
<keyword evidence="2 7" id="KW-0812">Transmembrane</keyword>
<dbReference type="PROSITE" id="PS50929">
    <property type="entry name" value="ABC_TM1F"/>
    <property type="match status" value="1"/>
</dbReference>
<protein>
    <submittedName>
        <fullName evidence="10">ATP-binding cassette, subfamily C, CydC</fullName>
    </submittedName>
</protein>
<dbReference type="RefSeq" id="WP_244148617.1">
    <property type="nucleotide sequence ID" value="NZ_FMXO01000002.1"/>
</dbReference>
<dbReference type="InterPro" id="IPR014223">
    <property type="entry name" value="ABC_CydC/D"/>
</dbReference>
<evidence type="ECO:0000313" key="10">
    <source>
        <dbReference type="EMBL" id="SDB08075.1"/>
    </source>
</evidence>
<dbReference type="GO" id="GO:0005886">
    <property type="term" value="C:plasma membrane"/>
    <property type="evidence" value="ECO:0007669"/>
    <property type="project" value="UniProtKB-SubCell"/>
</dbReference>
<keyword evidence="6 7" id="KW-0472">Membrane</keyword>
<dbReference type="GO" id="GO:0034775">
    <property type="term" value="P:glutathione transmembrane transport"/>
    <property type="evidence" value="ECO:0007669"/>
    <property type="project" value="InterPro"/>
</dbReference>
<dbReference type="Proteomes" id="UP000198771">
    <property type="component" value="Unassembled WGS sequence"/>
</dbReference>
<dbReference type="InterPro" id="IPR036640">
    <property type="entry name" value="ABC1_TM_sf"/>
</dbReference>
<dbReference type="InterPro" id="IPR003439">
    <property type="entry name" value="ABC_transporter-like_ATP-bd"/>
</dbReference>
<evidence type="ECO:0000256" key="6">
    <source>
        <dbReference type="ARBA" id="ARBA00023136"/>
    </source>
</evidence>
<evidence type="ECO:0000256" key="5">
    <source>
        <dbReference type="ARBA" id="ARBA00022989"/>
    </source>
</evidence>
<dbReference type="GO" id="GO:0045454">
    <property type="term" value="P:cell redox homeostasis"/>
    <property type="evidence" value="ECO:0007669"/>
    <property type="project" value="InterPro"/>
</dbReference>
<reference evidence="10 11" key="1">
    <citation type="submission" date="2016-10" db="EMBL/GenBank/DDBJ databases">
        <authorList>
            <person name="de Groot N.N."/>
        </authorList>
    </citation>
    <scope>NUCLEOTIDE SEQUENCE [LARGE SCALE GENOMIC DNA]</scope>
    <source>
        <strain evidence="10 11">ASO4-2</strain>
    </source>
</reference>
<evidence type="ECO:0000256" key="1">
    <source>
        <dbReference type="ARBA" id="ARBA00004651"/>
    </source>
</evidence>
<organism evidence="10 11">
    <name type="scientific">Desulfonatronum thiosulfatophilum</name>
    <dbReference type="NCBI Taxonomy" id="617002"/>
    <lineage>
        <taxon>Bacteria</taxon>
        <taxon>Pseudomonadati</taxon>
        <taxon>Thermodesulfobacteriota</taxon>
        <taxon>Desulfovibrionia</taxon>
        <taxon>Desulfovibrionales</taxon>
        <taxon>Desulfonatronaceae</taxon>
        <taxon>Desulfonatronum</taxon>
    </lineage>
</organism>
<evidence type="ECO:0000256" key="3">
    <source>
        <dbReference type="ARBA" id="ARBA00022741"/>
    </source>
</evidence>
<proteinExistence type="predicted"/>
<dbReference type="SUPFAM" id="SSF52540">
    <property type="entry name" value="P-loop containing nucleoside triphosphate hydrolases"/>
    <property type="match status" value="1"/>
</dbReference>
<keyword evidence="5 7" id="KW-1133">Transmembrane helix</keyword>
<feature type="transmembrane region" description="Helical" evidence="7">
    <location>
        <begin position="140"/>
        <end position="163"/>
    </location>
</feature>
<evidence type="ECO:0000259" key="9">
    <source>
        <dbReference type="PROSITE" id="PS50929"/>
    </source>
</evidence>
<dbReference type="Pfam" id="PF00664">
    <property type="entry name" value="ABC_membrane"/>
    <property type="match status" value="1"/>
</dbReference>
<dbReference type="InterPro" id="IPR027417">
    <property type="entry name" value="P-loop_NTPase"/>
</dbReference>
<keyword evidence="11" id="KW-1185">Reference proteome</keyword>
<dbReference type="PROSITE" id="PS50893">
    <property type="entry name" value="ABC_TRANSPORTER_2"/>
    <property type="match status" value="1"/>
</dbReference>
<feature type="transmembrane region" description="Helical" evidence="7">
    <location>
        <begin position="23"/>
        <end position="43"/>
    </location>
</feature>
<dbReference type="Gene3D" id="1.20.1560.10">
    <property type="entry name" value="ABC transporter type 1, transmembrane domain"/>
    <property type="match status" value="1"/>
</dbReference>
<dbReference type="EMBL" id="FMXO01000002">
    <property type="protein sequence ID" value="SDB08075.1"/>
    <property type="molecule type" value="Genomic_DNA"/>
</dbReference>
<feature type="domain" description="ABC transporter" evidence="8">
    <location>
        <begin position="346"/>
        <end position="569"/>
    </location>
</feature>
<dbReference type="Pfam" id="PF00005">
    <property type="entry name" value="ABC_tran"/>
    <property type="match status" value="1"/>
</dbReference>
<dbReference type="Gene3D" id="3.40.50.300">
    <property type="entry name" value="P-loop containing nucleotide triphosphate hydrolases"/>
    <property type="match status" value="1"/>
</dbReference>
<sequence length="569" mass="61804">MNGPGAGNAREFRMLLSMARAKWPWLLLGMACSVVTVLANMALLTVAAWFLASMALAGASGTLFNYFLPAATIRSLAIVRTIGRYAERLLTHDATLRLLADLRVRFFERLAPLVPAGLGKMHSADLFSRLRADIDLLDNFYLRLLLPAGAAICVAACGFVFLLAFDLGLALGVAGLWLSAGALLPWICLRLGDEPGAGQVRAASRMRCLVVDGLRGMEELMVYGGQARHRALVQEENDRLIGHQRRSARLESFAQGAVGLASGLAMWLVLVIGMPLIADGAWSPASLPMLAVLALVSFEAIQPLPGAWRMWGQIRVAAARILDITEARPPVREPVDPAIMGRESDLEIRNLAFTYPGRTETVLRNVHLRLPQGRRAGIVGAAGSGKTTLQQILLRFWEYDQGEIFLGGRELRTCAGEDVRARMAVVSQHVFLFNASIADNLRLGNPRASDAQLLEAARTARLEEFIVSLPEGLQSQVGQFGARLSGGQARRLSVARALLKDAPILILDEPTEGLDAATESAFWQALEPVMRGRTVLLITHRPAGLEYMDVVHRLDQGELLPAGAPLHHL</sequence>
<dbReference type="PANTHER" id="PTHR43394:SF1">
    <property type="entry name" value="ATP-BINDING CASSETTE SUB-FAMILY B MEMBER 10, MITOCHONDRIAL"/>
    <property type="match status" value="1"/>
</dbReference>
<dbReference type="InterPro" id="IPR017871">
    <property type="entry name" value="ABC_transporter-like_CS"/>
</dbReference>
<dbReference type="SUPFAM" id="SSF90123">
    <property type="entry name" value="ABC transporter transmembrane region"/>
    <property type="match status" value="1"/>
</dbReference>
<evidence type="ECO:0000256" key="2">
    <source>
        <dbReference type="ARBA" id="ARBA00022692"/>
    </source>
</evidence>
<evidence type="ECO:0000313" key="11">
    <source>
        <dbReference type="Proteomes" id="UP000198771"/>
    </source>
</evidence>
<evidence type="ECO:0000256" key="4">
    <source>
        <dbReference type="ARBA" id="ARBA00022840"/>
    </source>
</evidence>
<dbReference type="InterPro" id="IPR011527">
    <property type="entry name" value="ABC1_TM_dom"/>
</dbReference>
<name>A0A1G6AI66_9BACT</name>
<evidence type="ECO:0000259" key="8">
    <source>
        <dbReference type="PROSITE" id="PS50893"/>
    </source>
</evidence>
<feature type="transmembrane region" description="Helical" evidence="7">
    <location>
        <begin position="169"/>
        <end position="189"/>
    </location>
</feature>